<dbReference type="RefSeq" id="WP_017747535.1">
    <property type="nucleotide sequence ID" value="NZ_KQ976354.1"/>
</dbReference>
<accession>A0A139WXU7</accession>
<dbReference type="NCBIfam" id="TIGR02243">
    <property type="entry name" value="putative baseplate assembly protein"/>
    <property type="match status" value="1"/>
</dbReference>
<proteinExistence type="predicted"/>
<reference evidence="2 3" key="1">
    <citation type="journal article" date="2013" name="Genome Biol. Evol.">
        <title>Genomes of Stigonematalean cyanobacteria (subsection V) and the evolution of oxygenic photosynthesis from prokaryotes to plastids.</title>
        <authorList>
            <person name="Dagan T."/>
            <person name="Roettger M."/>
            <person name="Stucken K."/>
            <person name="Landan G."/>
            <person name="Koch R."/>
            <person name="Major P."/>
            <person name="Gould S.B."/>
            <person name="Goremykin V.V."/>
            <person name="Rippka R."/>
            <person name="Tandeau de Marsac N."/>
            <person name="Gugger M."/>
            <person name="Lockhart P.J."/>
            <person name="Allen J.F."/>
            <person name="Brune I."/>
            <person name="Maus I."/>
            <person name="Puhler A."/>
            <person name="Martin W.F."/>
        </authorList>
    </citation>
    <scope>NUCLEOTIDE SEQUENCE [LARGE SCALE GENOMIC DNA]</scope>
    <source>
        <strain evidence="2 3">PCC 7110</strain>
    </source>
</reference>
<name>A0A139WXU7_9CYAN</name>
<evidence type="ECO:0008006" key="4">
    <source>
        <dbReference type="Google" id="ProtNLM"/>
    </source>
</evidence>
<sequence>MNEPVLTCENEQRLHEVRKRNLNGLDYLEVSDDQRSLCVHFIGSVPENITKDNIWIEGGQRIRDIKVTGVEREIQEDPTLDSCLQVFVNKPGDFSTYTLRLVRLEGFDPRYAQLKFSFKVGCPSDLDCKTVPTYTSSIERIEPEINYLAKDYASFRQLILDRLALIMPDWQERHVPDLGITLVELLAYVGDYLSYYQDAVATEAYLDTARQRISVRRHVRLVDYAMHEGCNARTWVWLETENNTEINLNNVFFITKYQNTSAVSTILSVNDLRNISSSSYEVFEPIFTNSQAQIHLYKAHNEIRFYTWGDRQCCLPKGATSATLLDGWVPTSSQPTKQEESCDDGDTSKPLPQLDRKLKLKAGDILIFEEVKGAKTDNVADANITHRHAIRLTRVEQGVDAVYPVKVDNVTQEMPTPIVEISWALEDALPFPLCISAIGLAPECKLIKDISVARGNVILIDHGQTLPPPLEDLKTVVEKEAIALCEEEGQPANMMALPELFRPQLKHTPLTFRQPLSAQELSQAPASKLLTQNPRLAVPQITKLIGVPVNYKEPINPECLFEAKEWEWTLAPRGDLQASYSQEQHFVVEMDDEGYAHLRFGNGELGRMPEVGTRFFATYRIGNSIAGNIGADTIAHAVFRCEPKSIIPHNPLPAQGGIAPEPLSEVKLFAPHTFAKELQRAITAQDYADIVMRDFSDSVQRSAAMLRWTGSWCEVLVVIDPLGTQTTSEELLTAITKHLYRFRRIGHDIVVKSATYVPLDIAMTVCVQPNYLRGHIKAALLDVFSNRILADARRGFFHPDNLTFGTGIALSKLVASAQAVPGVENVVVTKLQRLYEGNNGELDNGILPLNLQEVAQLDNNPNFPENGKFELILRGGR</sequence>
<feature type="region of interest" description="Disordered" evidence="1">
    <location>
        <begin position="326"/>
        <end position="351"/>
    </location>
</feature>
<dbReference type="AlphaFoldDB" id="A0A139WXU7"/>
<protein>
    <recommendedName>
        <fullName evidence="4">Baseplate assembly protein</fullName>
    </recommendedName>
</protein>
<dbReference type="InterPro" id="IPR011749">
    <property type="entry name" value="CHP02243"/>
</dbReference>
<dbReference type="EMBL" id="ANNX02000047">
    <property type="protein sequence ID" value="KYC37269.1"/>
    <property type="molecule type" value="Genomic_DNA"/>
</dbReference>
<dbReference type="STRING" id="128403.WA1_47500"/>
<comment type="caution">
    <text evidence="2">The sequence shown here is derived from an EMBL/GenBank/DDBJ whole genome shotgun (WGS) entry which is preliminary data.</text>
</comment>
<keyword evidence="3" id="KW-1185">Reference proteome</keyword>
<evidence type="ECO:0000313" key="2">
    <source>
        <dbReference type="EMBL" id="KYC37269.1"/>
    </source>
</evidence>
<organism evidence="2 3">
    <name type="scientific">Scytonema hofmannii PCC 7110</name>
    <dbReference type="NCBI Taxonomy" id="128403"/>
    <lineage>
        <taxon>Bacteria</taxon>
        <taxon>Bacillati</taxon>
        <taxon>Cyanobacteriota</taxon>
        <taxon>Cyanophyceae</taxon>
        <taxon>Nostocales</taxon>
        <taxon>Scytonemataceae</taxon>
        <taxon>Scytonema</taxon>
    </lineage>
</organism>
<evidence type="ECO:0000313" key="3">
    <source>
        <dbReference type="Proteomes" id="UP000076925"/>
    </source>
</evidence>
<dbReference type="OrthoDB" id="9796131at2"/>
<dbReference type="Proteomes" id="UP000076925">
    <property type="component" value="Unassembled WGS sequence"/>
</dbReference>
<gene>
    <name evidence="2" type="ORF">WA1_47500</name>
</gene>
<evidence type="ECO:0000256" key="1">
    <source>
        <dbReference type="SAM" id="MobiDB-lite"/>
    </source>
</evidence>